<proteinExistence type="predicted"/>
<reference evidence="2" key="1">
    <citation type="submission" date="2018-05" db="EMBL/GenBank/DDBJ databases">
        <authorList>
            <person name="Lanie J.A."/>
            <person name="Ng W.-L."/>
            <person name="Kazmierczak K.M."/>
            <person name="Andrzejewski T.M."/>
            <person name="Davidsen T.M."/>
            <person name="Wayne K.J."/>
            <person name="Tettelin H."/>
            <person name="Glass J.I."/>
            <person name="Rusch D."/>
            <person name="Podicherti R."/>
            <person name="Tsui H.-C.T."/>
            <person name="Winkler M.E."/>
        </authorList>
    </citation>
    <scope>NUCLEOTIDE SEQUENCE</scope>
</reference>
<organism evidence="2">
    <name type="scientific">marine metagenome</name>
    <dbReference type="NCBI Taxonomy" id="408172"/>
    <lineage>
        <taxon>unclassified sequences</taxon>
        <taxon>metagenomes</taxon>
        <taxon>ecological metagenomes</taxon>
    </lineage>
</organism>
<feature type="transmembrane region" description="Helical" evidence="1">
    <location>
        <begin position="65"/>
        <end position="82"/>
    </location>
</feature>
<feature type="transmembrane region" description="Helical" evidence="1">
    <location>
        <begin position="12"/>
        <end position="29"/>
    </location>
</feature>
<feature type="transmembrane region" description="Helical" evidence="1">
    <location>
        <begin position="214"/>
        <end position="234"/>
    </location>
</feature>
<evidence type="ECO:0000313" key="2">
    <source>
        <dbReference type="EMBL" id="SVD44177.1"/>
    </source>
</evidence>
<feature type="non-terminal residue" evidence="2">
    <location>
        <position position="286"/>
    </location>
</feature>
<feature type="transmembrane region" description="Helical" evidence="1">
    <location>
        <begin position="35"/>
        <end position="53"/>
    </location>
</feature>
<feature type="non-terminal residue" evidence="2">
    <location>
        <position position="1"/>
    </location>
</feature>
<keyword evidence="1" id="KW-0472">Membrane</keyword>
<name>A0A382VCK8_9ZZZZ</name>
<protein>
    <recommendedName>
        <fullName evidence="3">Glycosyltransferase RgtA/B/C/D-like domain-containing protein</fullName>
    </recommendedName>
</protein>
<gene>
    <name evidence="2" type="ORF">METZ01_LOCUS397031</name>
</gene>
<keyword evidence="1" id="KW-0812">Transmembrane</keyword>
<feature type="transmembrane region" description="Helical" evidence="1">
    <location>
        <begin position="169"/>
        <end position="187"/>
    </location>
</feature>
<evidence type="ECO:0000256" key="1">
    <source>
        <dbReference type="SAM" id="Phobius"/>
    </source>
</evidence>
<keyword evidence="1" id="KW-1133">Transmembrane helix</keyword>
<dbReference type="AlphaFoldDB" id="A0A382VCK8"/>
<feature type="transmembrane region" description="Helical" evidence="1">
    <location>
        <begin position="243"/>
        <end position="261"/>
    </location>
</feature>
<evidence type="ECO:0008006" key="3">
    <source>
        <dbReference type="Google" id="ProtNLM"/>
    </source>
</evidence>
<accession>A0A382VCK8</accession>
<sequence length="286" mass="33795">LVWNTGEYIEGFTNPLWTMVMALSIFIFGQNLAPLIIQLLGLNLLLFSGFYIYSIVQILNKKFELNYRYLSLLPSFLFWAYYPIGYWSIGGMEVSLLTFLLVALTYYCLKHILENEDEHIYYKLFTFLSIAYITRPDGFLSMLPLLLAVLFNDYASNKKINFYSLIKSSIIFVVTISLVILFRYMYYGDFVPNTYHLKIDGYSLLWRLENGFGFIKLFLLEMSVFIFISSFFALKQVRESKNYLWIFLIMIPFIIFAYQVYVGGDSWNKWRQLSPSIFIYFPLIIN</sequence>
<dbReference type="EMBL" id="UINC01150882">
    <property type="protein sequence ID" value="SVD44177.1"/>
    <property type="molecule type" value="Genomic_DNA"/>
</dbReference>
<feature type="transmembrane region" description="Helical" evidence="1">
    <location>
        <begin position="141"/>
        <end position="157"/>
    </location>
</feature>